<gene>
    <name evidence="2" type="ORF">P9847_17685</name>
</gene>
<keyword evidence="3" id="KW-1185">Reference proteome</keyword>
<proteinExistence type="predicted"/>
<accession>A0ABU6PYH1</accession>
<dbReference type="Proteomes" id="UP001343257">
    <property type="component" value="Unassembled WGS sequence"/>
</dbReference>
<organism evidence="2 3">
    <name type="scientific">Paenibacillus chibensis</name>
    <dbReference type="NCBI Taxonomy" id="59846"/>
    <lineage>
        <taxon>Bacteria</taxon>
        <taxon>Bacillati</taxon>
        <taxon>Bacillota</taxon>
        <taxon>Bacilli</taxon>
        <taxon>Bacillales</taxon>
        <taxon>Paenibacillaceae</taxon>
        <taxon>Paenibacillus</taxon>
    </lineage>
</organism>
<dbReference type="RefSeq" id="WP_328279925.1">
    <property type="nucleotide sequence ID" value="NZ_JARTLD010000045.1"/>
</dbReference>
<dbReference type="InterPro" id="IPR004360">
    <property type="entry name" value="Glyas_Fos-R_dOase_dom"/>
</dbReference>
<feature type="domain" description="Glyoxalase/fosfomycin resistance/dioxygenase" evidence="1">
    <location>
        <begin position="3"/>
        <end position="127"/>
    </location>
</feature>
<dbReference type="InterPro" id="IPR029068">
    <property type="entry name" value="Glyas_Bleomycin-R_OHBP_Dase"/>
</dbReference>
<dbReference type="Gene3D" id="3.10.180.10">
    <property type="entry name" value="2,3-Dihydroxybiphenyl 1,2-Dioxygenase, domain 1"/>
    <property type="match status" value="1"/>
</dbReference>
<sequence>MGHVRPFILSKDAKSQADFYAKTLGGVISSVLTHGQTGETRHELQDKVMHLCLEMEDGSSIFMADSVEPFTQGSGHLLNISYKAESQAREAFDRLASSGQVKVPFAQKPFGLFYGEITDPYGVTWMITA</sequence>
<dbReference type="EMBL" id="JARTLD010000045">
    <property type="protein sequence ID" value="MED5019145.1"/>
    <property type="molecule type" value="Genomic_DNA"/>
</dbReference>
<evidence type="ECO:0000313" key="2">
    <source>
        <dbReference type="EMBL" id="MED5019145.1"/>
    </source>
</evidence>
<protein>
    <submittedName>
        <fullName evidence="2">VOC family protein</fullName>
    </submittedName>
</protein>
<reference evidence="2 3" key="1">
    <citation type="submission" date="2023-03" db="EMBL/GenBank/DDBJ databases">
        <title>Bacillus Genome Sequencing.</title>
        <authorList>
            <person name="Dunlap C."/>
        </authorList>
    </citation>
    <scope>NUCLEOTIDE SEQUENCE [LARGE SCALE GENOMIC DNA]</scope>
    <source>
        <strain evidence="2 3">NRS-52</strain>
    </source>
</reference>
<name>A0ABU6PYH1_9BACL</name>
<dbReference type="Pfam" id="PF00903">
    <property type="entry name" value="Glyoxalase"/>
    <property type="match status" value="1"/>
</dbReference>
<dbReference type="PANTHER" id="PTHR33990:SF1">
    <property type="entry name" value="PROTEIN YJDN"/>
    <property type="match status" value="1"/>
</dbReference>
<dbReference type="SUPFAM" id="SSF54593">
    <property type="entry name" value="Glyoxalase/Bleomycin resistance protein/Dihydroxybiphenyl dioxygenase"/>
    <property type="match status" value="1"/>
</dbReference>
<comment type="caution">
    <text evidence="2">The sequence shown here is derived from an EMBL/GenBank/DDBJ whole genome shotgun (WGS) entry which is preliminary data.</text>
</comment>
<evidence type="ECO:0000313" key="3">
    <source>
        <dbReference type="Proteomes" id="UP001343257"/>
    </source>
</evidence>
<evidence type="ECO:0000259" key="1">
    <source>
        <dbReference type="Pfam" id="PF00903"/>
    </source>
</evidence>
<dbReference type="PANTHER" id="PTHR33990">
    <property type="entry name" value="PROTEIN YJDN-RELATED"/>
    <property type="match status" value="1"/>
</dbReference>